<protein>
    <submittedName>
        <fullName evidence="2">Uncharacterized protein</fullName>
    </submittedName>
</protein>
<dbReference type="AlphaFoldDB" id="A0A0G4MDG8"/>
<evidence type="ECO:0000313" key="2">
    <source>
        <dbReference type="EMBL" id="CRK32221.1"/>
    </source>
</evidence>
<evidence type="ECO:0000313" key="3">
    <source>
        <dbReference type="Proteomes" id="UP000044602"/>
    </source>
</evidence>
<dbReference type="Proteomes" id="UP000044602">
    <property type="component" value="Unassembled WGS sequence"/>
</dbReference>
<organism evidence="2 3">
    <name type="scientific">Verticillium longisporum</name>
    <name type="common">Verticillium dahliae var. longisporum</name>
    <dbReference type="NCBI Taxonomy" id="100787"/>
    <lineage>
        <taxon>Eukaryota</taxon>
        <taxon>Fungi</taxon>
        <taxon>Dikarya</taxon>
        <taxon>Ascomycota</taxon>
        <taxon>Pezizomycotina</taxon>
        <taxon>Sordariomycetes</taxon>
        <taxon>Hypocreomycetidae</taxon>
        <taxon>Glomerellales</taxon>
        <taxon>Plectosphaerellaceae</taxon>
        <taxon>Verticillium</taxon>
    </lineage>
</organism>
<name>A0A0G4MDG8_VERLO</name>
<feature type="region of interest" description="Disordered" evidence="1">
    <location>
        <begin position="70"/>
        <end position="94"/>
    </location>
</feature>
<feature type="non-terminal residue" evidence="2">
    <location>
        <position position="1"/>
    </location>
</feature>
<accession>A0A0G4MDG8</accession>
<reference evidence="2 3" key="1">
    <citation type="submission" date="2015-05" db="EMBL/GenBank/DDBJ databases">
        <authorList>
            <person name="Wang D.B."/>
            <person name="Wang M."/>
        </authorList>
    </citation>
    <scope>NUCLEOTIDE SEQUENCE [LARGE SCALE GENOMIC DNA]</scope>
    <source>
        <strain evidence="2">VL1</strain>
    </source>
</reference>
<proteinExistence type="predicted"/>
<keyword evidence="3" id="KW-1185">Reference proteome</keyword>
<dbReference type="EMBL" id="CVQH01022042">
    <property type="protein sequence ID" value="CRK32221.1"/>
    <property type="molecule type" value="Genomic_DNA"/>
</dbReference>
<evidence type="ECO:0000256" key="1">
    <source>
        <dbReference type="SAM" id="MobiDB-lite"/>
    </source>
</evidence>
<feature type="region of interest" description="Disordered" evidence="1">
    <location>
        <begin position="1"/>
        <end position="50"/>
    </location>
</feature>
<sequence>VPPALAVPPAGQGRPRHGDGHSRHHGRRHLAQPAAAPRRGSLHAARGHHAAHHVVPVAVAHAADVPLGRLFPRAAAPRAVPDDVRRRPQGPAAD</sequence>
<gene>
    <name evidence="2" type="ORF">BN1708_018945</name>
</gene>